<dbReference type="AlphaFoldDB" id="A0A4V5NET6"/>
<dbReference type="EMBL" id="NAJN01000873">
    <property type="protein sequence ID" value="TKA67849.1"/>
    <property type="molecule type" value="Genomic_DNA"/>
</dbReference>
<evidence type="ECO:0000313" key="1">
    <source>
        <dbReference type="EMBL" id="TKA67849.1"/>
    </source>
</evidence>
<reference evidence="1 2" key="1">
    <citation type="submission" date="2017-03" db="EMBL/GenBank/DDBJ databases">
        <title>Genomes of endolithic fungi from Antarctica.</title>
        <authorList>
            <person name="Coleine C."/>
            <person name="Masonjones S."/>
            <person name="Stajich J.E."/>
        </authorList>
    </citation>
    <scope>NUCLEOTIDE SEQUENCE [LARGE SCALE GENOMIC DNA]</scope>
    <source>
        <strain evidence="1 2">CCFEE 5187</strain>
    </source>
</reference>
<proteinExistence type="predicted"/>
<evidence type="ECO:0000313" key="2">
    <source>
        <dbReference type="Proteomes" id="UP000308768"/>
    </source>
</evidence>
<protein>
    <submittedName>
        <fullName evidence="1">Uncharacterized protein</fullName>
    </submittedName>
</protein>
<comment type="caution">
    <text evidence="1">The sequence shown here is derived from an EMBL/GenBank/DDBJ whole genome shotgun (WGS) entry which is preliminary data.</text>
</comment>
<dbReference type="Proteomes" id="UP000308768">
    <property type="component" value="Unassembled WGS sequence"/>
</dbReference>
<organism evidence="1 2">
    <name type="scientific">Cryomyces minteri</name>
    <dbReference type="NCBI Taxonomy" id="331657"/>
    <lineage>
        <taxon>Eukaryota</taxon>
        <taxon>Fungi</taxon>
        <taxon>Dikarya</taxon>
        <taxon>Ascomycota</taxon>
        <taxon>Pezizomycotina</taxon>
        <taxon>Dothideomycetes</taxon>
        <taxon>Dothideomycetes incertae sedis</taxon>
        <taxon>Cryomyces</taxon>
    </lineage>
</organism>
<gene>
    <name evidence="1" type="ORF">B0A49_04919</name>
</gene>
<name>A0A4V5NET6_9PEZI</name>
<accession>A0A4V5NET6</accession>
<keyword evidence="2" id="KW-1185">Reference proteome</keyword>
<sequence length="188" mass="21005">MYIDVFSETLALLVLGSPPSASQLSFFNRSIFRQSSPQSLVGYPPVLLDIRIRARYAMSFGTTTKPVPKSSRWSTQLDVFAASPPSRLPPEDASPDECRLFMFALLCTIRTWHGNGIPLAKSHPELSTTILCKVNFTGRALRTMTTAEWNELGSDVGIGEILSREAYRLSWLERPVPRDRPVSNLLMC</sequence>